<evidence type="ECO:0000313" key="1">
    <source>
        <dbReference type="EMBL" id="RRB00903.1"/>
    </source>
</evidence>
<reference evidence="1 2" key="1">
    <citation type="submission" date="2018-11" db="EMBL/GenBank/DDBJ databases">
        <authorList>
            <person name="Zhou Z."/>
            <person name="Wang G."/>
        </authorList>
    </citation>
    <scope>NUCLEOTIDE SEQUENCE [LARGE SCALE GENOMIC DNA]</scope>
    <source>
        <strain evidence="1 2">KCTC52004</strain>
    </source>
</reference>
<name>A0A3P1BJ99_9BACT</name>
<dbReference type="OrthoDB" id="7263223at2"/>
<dbReference type="Pfam" id="PF09655">
    <property type="entry name" value="Nitr_red_assoc"/>
    <property type="match status" value="1"/>
</dbReference>
<protein>
    <recommendedName>
        <fullName evidence="3">Nitrate reductase associated protein</fullName>
    </recommendedName>
</protein>
<dbReference type="NCBIfam" id="TIGR02664">
    <property type="entry name" value="nitr_red_assoc"/>
    <property type="match status" value="1"/>
</dbReference>
<dbReference type="EMBL" id="RQJO01000010">
    <property type="protein sequence ID" value="RRB00903.1"/>
    <property type="molecule type" value="Genomic_DNA"/>
</dbReference>
<dbReference type="Proteomes" id="UP000271925">
    <property type="component" value="Unassembled WGS sequence"/>
</dbReference>
<dbReference type="AlphaFoldDB" id="A0A3P1BJ99"/>
<dbReference type="RefSeq" id="WP_124877367.1">
    <property type="nucleotide sequence ID" value="NZ_RQJO01000010.1"/>
</dbReference>
<comment type="caution">
    <text evidence="1">The sequence shown here is derived from an EMBL/GenBank/DDBJ whole genome shotgun (WGS) entry which is preliminary data.</text>
</comment>
<evidence type="ECO:0008006" key="3">
    <source>
        <dbReference type="Google" id="ProtNLM"/>
    </source>
</evidence>
<evidence type="ECO:0000313" key="2">
    <source>
        <dbReference type="Proteomes" id="UP000271925"/>
    </source>
</evidence>
<organism evidence="1 2">
    <name type="scientific">Larkinella rosea</name>
    <dbReference type="NCBI Taxonomy" id="2025312"/>
    <lineage>
        <taxon>Bacteria</taxon>
        <taxon>Pseudomonadati</taxon>
        <taxon>Bacteroidota</taxon>
        <taxon>Cytophagia</taxon>
        <taxon>Cytophagales</taxon>
        <taxon>Spirosomataceae</taxon>
        <taxon>Larkinella</taxon>
    </lineage>
</organism>
<proteinExistence type="predicted"/>
<gene>
    <name evidence="1" type="ORF">EHT25_22200</name>
</gene>
<dbReference type="InterPro" id="IPR013481">
    <property type="entry name" value="NarM"/>
</dbReference>
<keyword evidence="2" id="KW-1185">Reference proteome</keyword>
<sequence length="158" mass="18275">MKPHALETVYFDFENDFVDTFRCIPMIVRYKLDTSLIKLKLPEWVKLTVAEKRELATRPCFTEPEIMGYRRFLTQLVAERCGKTVSELPPVDASWDTLGRVPEEVQQKAVEYGCVPLTIGQWIRLDVLRRFALVKLSRSGHEGKNFPRALKEFGIGRS</sequence>
<accession>A0A3P1BJ99</accession>